<evidence type="ECO:0000256" key="4">
    <source>
        <dbReference type="PROSITE-ProRule" id="PRU00723"/>
    </source>
</evidence>
<sequence>MRLVERAAAGPRGGQKMCTSFTWLGRCSREGVCRYMHPPTVPAQVEFLVDALIANRAVAPKV</sequence>
<gene>
    <name evidence="6" type="primary">PLESTB002647</name>
    <name evidence="6" type="ORF">PLESTB_001672800</name>
</gene>
<comment type="caution">
    <text evidence="6">The sequence shown here is derived from an EMBL/GenBank/DDBJ whole genome shotgun (WGS) entry which is preliminary data.</text>
</comment>
<reference evidence="6 7" key="1">
    <citation type="journal article" date="2023" name="Commun. Biol.">
        <title>Reorganization of the ancestral sex-determining regions during the evolution of trioecy in Pleodorina starrii.</title>
        <authorList>
            <person name="Takahashi K."/>
            <person name="Suzuki S."/>
            <person name="Kawai-Toyooka H."/>
            <person name="Yamamoto K."/>
            <person name="Hamaji T."/>
            <person name="Ootsuki R."/>
            <person name="Yamaguchi H."/>
            <person name="Kawachi M."/>
            <person name="Higashiyama T."/>
            <person name="Nozaki H."/>
        </authorList>
    </citation>
    <scope>NUCLEOTIDE SEQUENCE [LARGE SCALE GENOMIC DNA]</scope>
    <source>
        <strain evidence="6 7">NIES-4479</strain>
    </source>
</reference>
<evidence type="ECO:0000313" key="7">
    <source>
        <dbReference type="Proteomes" id="UP001165080"/>
    </source>
</evidence>
<evidence type="ECO:0000259" key="5">
    <source>
        <dbReference type="PROSITE" id="PS50103"/>
    </source>
</evidence>
<keyword evidence="2 4" id="KW-0863">Zinc-finger</keyword>
<dbReference type="Proteomes" id="UP001165080">
    <property type="component" value="Unassembled WGS sequence"/>
</dbReference>
<proteinExistence type="predicted"/>
<dbReference type="Pfam" id="PF22628">
    <property type="entry name" value="zf-CCCH_10"/>
    <property type="match status" value="1"/>
</dbReference>
<accession>A0A9W6BYV5</accession>
<organism evidence="6 7">
    <name type="scientific">Pleodorina starrii</name>
    <dbReference type="NCBI Taxonomy" id="330485"/>
    <lineage>
        <taxon>Eukaryota</taxon>
        <taxon>Viridiplantae</taxon>
        <taxon>Chlorophyta</taxon>
        <taxon>core chlorophytes</taxon>
        <taxon>Chlorophyceae</taxon>
        <taxon>CS clade</taxon>
        <taxon>Chlamydomonadales</taxon>
        <taxon>Volvocaceae</taxon>
        <taxon>Pleodorina</taxon>
    </lineage>
</organism>
<dbReference type="SUPFAM" id="SSF90229">
    <property type="entry name" value="CCCH zinc finger"/>
    <property type="match status" value="1"/>
</dbReference>
<dbReference type="InterPro" id="IPR000571">
    <property type="entry name" value="Znf_CCCH"/>
</dbReference>
<evidence type="ECO:0000256" key="1">
    <source>
        <dbReference type="ARBA" id="ARBA00022723"/>
    </source>
</evidence>
<keyword evidence="7" id="KW-1185">Reference proteome</keyword>
<feature type="zinc finger region" description="C3H1-type" evidence="4">
    <location>
        <begin position="12"/>
        <end position="40"/>
    </location>
</feature>
<dbReference type="InterPro" id="IPR054429">
    <property type="entry name" value="Znf-CCCH_Muscleblind-like"/>
</dbReference>
<evidence type="ECO:0000256" key="3">
    <source>
        <dbReference type="ARBA" id="ARBA00022833"/>
    </source>
</evidence>
<keyword evidence="1 4" id="KW-0479">Metal-binding</keyword>
<protein>
    <recommendedName>
        <fullName evidence="5">C3H1-type domain-containing protein</fullName>
    </recommendedName>
</protein>
<dbReference type="InterPro" id="IPR036855">
    <property type="entry name" value="Znf_CCCH_sf"/>
</dbReference>
<name>A0A9W6BYV5_9CHLO</name>
<evidence type="ECO:0000313" key="6">
    <source>
        <dbReference type="EMBL" id="GLC60804.1"/>
    </source>
</evidence>
<dbReference type="GO" id="GO:0008270">
    <property type="term" value="F:zinc ion binding"/>
    <property type="evidence" value="ECO:0007669"/>
    <property type="project" value="UniProtKB-KW"/>
</dbReference>
<evidence type="ECO:0000256" key="2">
    <source>
        <dbReference type="ARBA" id="ARBA00022771"/>
    </source>
</evidence>
<dbReference type="PROSITE" id="PS50103">
    <property type="entry name" value="ZF_C3H1"/>
    <property type="match status" value="1"/>
</dbReference>
<dbReference type="AlphaFoldDB" id="A0A9W6BYV5"/>
<keyword evidence="3 4" id="KW-0862">Zinc</keyword>
<feature type="domain" description="C3H1-type" evidence="5">
    <location>
        <begin position="12"/>
        <end position="40"/>
    </location>
</feature>
<dbReference type="EMBL" id="BRXU01000038">
    <property type="protein sequence ID" value="GLC60804.1"/>
    <property type="molecule type" value="Genomic_DNA"/>
</dbReference>